<keyword evidence="1" id="KW-0472">Membrane</keyword>
<accession>A0A8J3YZT2</accession>
<dbReference type="InterPro" id="IPR019662">
    <property type="entry name" value="DUF2516"/>
</dbReference>
<evidence type="ECO:0000313" key="2">
    <source>
        <dbReference type="EMBL" id="GIJ53762.1"/>
    </source>
</evidence>
<dbReference type="Proteomes" id="UP000612585">
    <property type="component" value="Unassembled WGS sequence"/>
</dbReference>
<evidence type="ECO:0000256" key="1">
    <source>
        <dbReference type="SAM" id="Phobius"/>
    </source>
</evidence>
<keyword evidence="1" id="KW-1133">Transmembrane helix</keyword>
<feature type="transmembrane region" description="Helical" evidence="1">
    <location>
        <begin position="59"/>
        <end position="92"/>
    </location>
</feature>
<comment type="caution">
    <text evidence="2">The sequence shown here is derived from an EMBL/GenBank/DDBJ whole genome shotgun (WGS) entry which is preliminary data.</text>
</comment>
<gene>
    <name evidence="2" type="ORF">Vau01_012780</name>
</gene>
<reference evidence="2" key="1">
    <citation type="submission" date="2021-01" db="EMBL/GenBank/DDBJ databases">
        <title>Whole genome shotgun sequence of Virgisporangium aurantiacum NBRC 16421.</title>
        <authorList>
            <person name="Komaki H."/>
            <person name="Tamura T."/>
        </authorList>
    </citation>
    <scope>NUCLEOTIDE SEQUENCE</scope>
    <source>
        <strain evidence="2">NBRC 16421</strain>
    </source>
</reference>
<proteinExistence type="predicted"/>
<evidence type="ECO:0008006" key="4">
    <source>
        <dbReference type="Google" id="ProtNLM"/>
    </source>
</evidence>
<name>A0A8J3YZT2_9ACTN</name>
<protein>
    <recommendedName>
        <fullName evidence="4">DUF2516 domain-containing protein</fullName>
    </recommendedName>
</protein>
<organism evidence="2 3">
    <name type="scientific">Virgisporangium aurantiacum</name>
    <dbReference type="NCBI Taxonomy" id="175570"/>
    <lineage>
        <taxon>Bacteria</taxon>
        <taxon>Bacillati</taxon>
        <taxon>Actinomycetota</taxon>
        <taxon>Actinomycetes</taxon>
        <taxon>Micromonosporales</taxon>
        <taxon>Micromonosporaceae</taxon>
        <taxon>Virgisporangium</taxon>
    </lineage>
</organism>
<dbReference type="AlphaFoldDB" id="A0A8J3YZT2"/>
<dbReference type="EMBL" id="BOPG01000009">
    <property type="protein sequence ID" value="GIJ53762.1"/>
    <property type="molecule type" value="Genomic_DNA"/>
</dbReference>
<dbReference type="Pfam" id="PF10724">
    <property type="entry name" value="DUF2516"/>
    <property type="match status" value="1"/>
</dbReference>
<keyword evidence="3" id="KW-1185">Reference proteome</keyword>
<evidence type="ECO:0000313" key="3">
    <source>
        <dbReference type="Proteomes" id="UP000612585"/>
    </source>
</evidence>
<keyword evidence="1" id="KW-0812">Transmembrane</keyword>
<sequence length="110" mass="11776">MPKLLYMVDAAPLFYMDVRSSIDYALLVVALIIEAFAFINCLTQRSDSFGAIGTLSKGLWLVMTGGALFVTVLSLSALSLLGFIALTVAAVYLLDVRPALRDAADGPSSW</sequence>
<feature type="transmembrane region" description="Helical" evidence="1">
    <location>
        <begin position="21"/>
        <end position="39"/>
    </location>
</feature>